<evidence type="ECO:0000256" key="1">
    <source>
        <dbReference type="SAM" id="Phobius"/>
    </source>
</evidence>
<sequence>MDLQGIGAVAAAGVTLATIPVLLITGRWQTRAALQGAQEAGRAGFAQAQATYNSALDAVNAQASAAHAQWRHGIQRDAYASFLLAAQQVAEAGDQLMMETTAEAATVRTAELDSAKAALRAAAQIVTLEGPDSVDGAAHSILACSLSLANMHVSDAAMNRLRERLLTMSELRGGDTDTVTRDRARRLLTASARLQTAIAENPHPLPNINDYRYTPEVIPTAVADAAAEASAALSAFPDRTFSGEELNVLSNMQYRGPFLTQPRYHERRRELEEAHVEFLRTARAELGSTSSNAY</sequence>
<proteinExistence type="predicted"/>
<keyword evidence="3" id="KW-1185">Reference proteome</keyword>
<keyword evidence="1" id="KW-0812">Transmembrane</keyword>
<organism evidence="2 3">
    <name type="scientific">Streptomyces nojiriensis</name>
    <dbReference type="NCBI Taxonomy" id="66374"/>
    <lineage>
        <taxon>Bacteria</taxon>
        <taxon>Bacillati</taxon>
        <taxon>Actinomycetota</taxon>
        <taxon>Actinomycetes</taxon>
        <taxon>Kitasatosporales</taxon>
        <taxon>Streptomycetaceae</taxon>
        <taxon>Streptomyces</taxon>
    </lineage>
</organism>
<name>A0ABQ3SMG3_9ACTN</name>
<dbReference type="RefSeq" id="WP_189748738.1">
    <property type="nucleotide sequence ID" value="NZ_BMRL01000077.1"/>
</dbReference>
<evidence type="ECO:0000313" key="2">
    <source>
        <dbReference type="EMBL" id="GHI69314.1"/>
    </source>
</evidence>
<comment type="caution">
    <text evidence="2">The sequence shown here is derived from an EMBL/GenBank/DDBJ whole genome shotgun (WGS) entry which is preliminary data.</text>
</comment>
<accession>A0ABQ3SMG3</accession>
<keyword evidence="1" id="KW-0472">Membrane</keyword>
<gene>
    <name evidence="2" type="ORF">Snoj_32320</name>
</gene>
<protein>
    <recommendedName>
        <fullName evidence="4">Secreted protein</fullName>
    </recommendedName>
</protein>
<reference evidence="3" key="1">
    <citation type="submission" date="2023-07" db="EMBL/GenBank/DDBJ databases">
        <title>Whole genome shotgun sequence of Streptomyces nojiriensis NBRC 13794.</title>
        <authorList>
            <person name="Komaki H."/>
            <person name="Tamura T."/>
        </authorList>
    </citation>
    <scope>NUCLEOTIDE SEQUENCE [LARGE SCALE GENOMIC DNA]</scope>
    <source>
        <strain evidence="3">NBRC 13794</strain>
    </source>
</reference>
<evidence type="ECO:0008006" key="4">
    <source>
        <dbReference type="Google" id="ProtNLM"/>
    </source>
</evidence>
<keyword evidence="1" id="KW-1133">Transmembrane helix</keyword>
<feature type="transmembrane region" description="Helical" evidence="1">
    <location>
        <begin position="6"/>
        <end position="25"/>
    </location>
</feature>
<dbReference type="GeneID" id="95587603"/>
<dbReference type="Proteomes" id="UP000613974">
    <property type="component" value="Unassembled WGS sequence"/>
</dbReference>
<evidence type="ECO:0000313" key="3">
    <source>
        <dbReference type="Proteomes" id="UP000613974"/>
    </source>
</evidence>
<dbReference type="EMBL" id="BNEC01000005">
    <property type="protein sequence ID" value="GHI69314.1"/>
    <property type="molecule type" value="Genomic_DNA"/>
</dbReference>